<dbReference type="RefSeq" id="WP_011829530.1">
    <property type="nucleotide sequence ID" value="NC_008825.1"/>
</dbReference>
<accession>A2SH54</accession>
<reference evidence="1 2" key="1">
    <citation type="journal article" date="2007" name="J. Bacteriol.">
        <title>Whole-genome analysis of the methyl tert-butyl ether-degrading beta-proteobacterium Methylibium petroleiphilum PM1.</title>
        <authorList>
            <person name="Kane S.R."/>
            <person name="Chakicherla A.Y."/>
            <person name="Chain P.S.G."/>
            <person name="Schmidt R."/>
            <person name="Shin M.W."/>
            <person name="Legler T.C."/>
            <person name="Scow K.M."/>
            <person name="Larimer F.W."/>
            <person name="Lucas S.M."/>
            <person name="Richardson P.M."/>
            <person name="Hristova K.R."/>
        </authorList>
    </citation>
    <scope>NUCLEOTIDE SEQUENCE [LARGE SCALE GENOMIC DNA]</scope>
    <source>
        <strain evidence="2">ATCC BAA-1232 / LMG 22953 / PM1</strain>
    </source>
</reference>
<name>A2SH54_METPP</name>
<evidence type="ECO:0000313" key="1">
    <source>
        <dbReference type="EMBL" id="ABM94893.1"/>
    </source>
</evidence>
<sequence length="59" mass="6822">MDAQEWQRGFAARLQNQWPTIPIDELLDAAGDLWCDEHWRAMSPEEAAVRWLKLGVLAD</sequence>
<keyword evidence="2" id="KW-1185">Reference proteome</keyword>
<dbReference type="HOGENOM" id="CLU_2955297_0_0_4"/>
<dbReference type="AlphaFoldDB" id="A2SH54"/>
<proteinExistence type="predicted"/>
<dbReference type="KEGG" id="mpt:Mpe_A1935"/>
<protein>
    <submittedName>
        <fullName evidence="1">Uncharacterized protein</fullName>
    </submittedName>
</protein>
<dbReference type="EMBL" id="CP000555">
    <property type="protein sequence ID" value="ABM94893.1"/>
    <property type="molecule type" value="Genomic_DNA"/>
</dbReference>
<evidence type="ECO:0000313" key="2">
    <source>
        <dbReference type="Proteomes" id="UP000000366"/>
    </source>
</evidence>
<gene>
    <name evidence="1" type="ordered locus">Mpe_A1935</name>
</gene>
<organism evidence="1 2">
    <name type="scientific">Methylibium petroleiphilum (strain ATCC BAA-1232 / LMG 22953 / PM1)</name>
    <dbReference type="NCBI Taxonomy" id="420662"/>
    <lineage>
        <taxon>Bacteria</taxon>
        <taxon>Pseudomonadati</taxon>
        <taxon>Pseudomonadota</taxon>
        <taxon>Betaproteobacteria</taxon>
        <taxon>Burkholderiales</taxon>
        <taxon>Sphaerotilaceae</taxon>
        <taxon>Methylibium</taxon>
    </lineage>
</organism>
<dbReference type="Proteomes" id="UP000000366">
    <property type="component" value="Chromosome"/>
</dbReference>
<dbReference type="STRING" id="420662.Mpe_A1935"/>